<evidence type="ECO:0000256" key="3">
    <source>
        <dbReference type="ARBA" id="ARBA00022737"/>
    </source>
</evidence>
<dbReference type="PANTHER" id="PTHR11227">
    <property type="entry name" value="WD-REPEAT PROTEIN INTERACTING WITH PHOSPHOINOSIDES WIPI -RELATED"/>
    <property type="match status" value="1"/>
</dbReference>
<dbReference type="OrthoDB" id="1667587at2759"/>
<reference evidence="5" key="1">
    <citation type="submission" date="2022-11" db="EMBL/GenBank/DDBJ databases">
        <authorList>
            <person name="Petersen C."/>
        </authorList>
    </citation>
    <scope>NUCLEOTIDE SEQUENCE</scope>
    <source>
        <strain evidence="5">IBT 29864</strain>
    </source>
</reference>
<dbReference type="SUPFAM" id="SSF50978">
    <property type="entry name" value="WD40 repeat-like"/>
    <property type="match status" value="1"/>
</dbReference>
<dbReference type="InterPro" id="IPR015943">
    <property type="entry name" value="WD40/YVTN_repeat-like_dom_sf"/>
</dbReference>
<dbReference type="AlphaFoldDB" id="A0A9W9SNF1"/>
<dbReference type="InterPro" id="IPR036322">
    <property type="entry name" value="WD40_repeat_dom_sf"/>
</dbReference>
<evidence type="ECO:0000256" key="2">
    <source>
        <dbReference type="ARBA" id="ARBA00022574"/>
    </source>
</evidence>
<accession>A0A9W9SNF1</accession>
<evidence type="ECO:0000313" key="6">
    <source>
        <dbReference type="Proteomes" id="UP001147782"/>
    </source>
</evidence>
<dbReference type="SMART" id="SM00320">
    <property type="entry name" value="WD40"/>
    <property type="match status" value="2"/>
</dbReference>
<reference evidence="5" key="2">
    <citation type="journal article" date="2023" name="IMA Fungus">
        <title>Comparative genomic study of the Penicillium genus elucidates a diverse pangenome and 15 lateral gene transfer events.</title>
        <authorList>
            <person name="Petersen C."/>
            <person name="Sorensen T."/>
            <person name="Nielsen M.R."/>
            <person name="Sondergaard T.E."/>
            <person name="Sorensen J.L."/>
            <person name="Fitzpatrick D.A."/>
            <person name="Frisvad J.C."/>
            <person name="Nielsen K.L."/>
        </authorList>
    </citation>
    <scope>NUCLEOTIDE SEQUENCE</scope>
    <source>
        <strain evidence="5">IBT 29864</strain>
    </source>
</reference>
<dbReference type="RefSeq" id="XP_056559207.1">
    <property type="nucleotide sequence ID" value="XM_056696995.1"/>
</dbReference>
<comment type="caution">
    <text evidence="5">The sequence shown here is derived from an EMBL/GenBank/DDBJ whole genome shotgun (WGS) entry which is preliminary data.</text>
</comment>
<organism evidence="5 6">
    <name type="scientific">Penicillium cataractarum</name>
    <dbReference type="NCBI Taxonomy" id="2100454"/>
    <lineage>
        <taxon>Eukaryota</taxon>
        <taxon>Fungi</taxon>
        <taxon>Dikarya</taxon>
        <taxon>Ascomycota</taxon>
        <taxon>Pezizomycotina</taxon>
        <taxon>Eurotiomycetes</taxon>
        <taxon>Eurotiomycetidae</taxon>
        <taxon>Eurotiales</taxon>
        <taxon>Aspergillaceae</taxon>
        <taxon>Penicillium</taxon>
    </lineage>
</organism>
<evidence type="ECO:0000313" key="5">
    <source>
        <dbReference type="EMBL" id="KAJ5381636.1"/>
    </source>
</evidence>
<dbReference type="Gene3D" id="2.130.10.10">
    <property type="entry name" value="YVTN repeat-like/Quinoprotein amine dehydrogenase"/>
    <property type="match status" value="1"/>
</dbReference>
<dbReference type="InterPro" id="IPR001680">
    <property type="entry name" value="WD40_rpt"/>
</dbReference>
<keyword evidence="3" id="KW-0677">Repeat</keyword>
<protein>
    <submittedName>
        <fullName evidence="5">Phosphatidylinositol 3-5-bisphosphate-binding protein</fullName>
    </submittedName>
</protein>
<gene>
    <name evidence="5" type="ORF">N7496_004064</name>
</gene>
<evidence type="ECO:0000256" key="1">
    <source>
        <dbReference type="ARBA" id="ARBA00004148"/>
    </source>
</evidence>
<dbReference type="GO" id="GO:0005774">
    <property type="term" value="C:vacuolar membrane"/>
    <property type="evidence" value="ECO:0007669"/>
    <property type="project" value="UniProtKB-SubCell"/>
</dbReference>
<dbReference type="EMBL" id="JAPZBS010000002">
    <property type="protein sequence ID" value="KAJ5381636.1"/>
    <property type="molecule type" value="Genomic_DNA"/>
</dbReference>
<name>A0A9W9SNF1_9EURO</name>
<comment type="subcellular location">
    <subcellularLocation>
        <location evidence="1">Vacuole membrane</location>
        <topology evidence="1">Peripheral membrane protein</topology>
    </subcellularLocation>
</comment>
<dbReference type="Pfam" id="PF21032">
    <property type="entry name" value="PROPPIN"/>
    <property type="match status" value="1"/>
</dbReference>
<comment type="similarity">
    <text evidence="4">Belongs to the WD repeat PROPPIN family.</text>
</comment>
<keyword evidence="6" id="KW-1185">Reference proteome</keyword>
<dbReference type="Proteomes" id="UP001147782">
    <property type="component" value="Unassembled WGS sequence"/>
</dbReference>
<evidence type="ECO:0000256" key="4">
    <source>
        <dbReference type="ARBA" id="ARBA00025740"/>
    </source>
</evidence>
<proteinExistence type="inferred from homology"/>
<dbReference type="GeneID" id="81436172"/>
<dbReference type="InterPro" id="IPR048720">
    <property type="entry name" value="PROPPIN"/>
</dbReference>
<sequence length="409" mass="44335">MNTRQVIDESIGPYSLSAAFNSDSSCFSVGLNSGFCGKRSCAQLDEAVEELQTMQPRLRKGYCSVFNANPCELKVSRDFNAGIGLVEMLGQSNYLAIVGGGRNPKFPQNKLVIWDDAKQKAAITLEFRTSVLGVRLSKSRIVVALLNSIHVFAFSTPPQKLSVFETSDNPLGLACLGQKLLAFPGRSPGQVQVVELETGNITIIPAHSSPLRAMTLSPDGEVLATASEAVRISLAGTLIRVFSTGNCTKLAELRRGVDHAVIFSLSFSPSNTLLAVTSDKSTLHIFDIPHPHLAHRSQSPTSATEEGTNQKWGILGRLPLLPRVFSDVYSFASAHFEIGDEATPGSPYATPMGTSMGRPPKGVIGWMDNRTLLVIGSGQDGRWEKFILRDGDDGKRYCMRDGWKRYLGG</sequence>
<keyword evidence="2" id="KW-0853">WD repeat</keyword>